<dbReference type="InterPro" id="IPR036392">
    <property type="entry name" value="PLAT/LH2_dom_sf"/>
</dbReference>
<dbReference type="AlphaFoldDB" id="A0A4Z2DTU4"/>
<comment type="caution">
    <text evidence="1">Lacks conserved residue(s) required for the propagation of feature annotation.</text>
</comment>
<keyword evidence="6" id="KW-1185">Reference proteome</keyword>
<dbReference type="InterPro" id="IPR001024">
    <property type="entry name" value="PLAT/LH2_dom"/>
</dbReference>
<dbReference type="Gene3D" id="3.10.20.230">
    <property type="entry name" value="Doublecortin domain"/>
    <property type="match status" value="1"/>
</dbReference>
<gene>
    <name evidence="5" type="ORF">EWB00_005635</name>
</gene>
<dbReference type="PROSITE" id="PS50309">
    <property type="entry name" value="DC"/>
    <property type="match status" value="2"/>
</dbReference>
<evidence type="ECO:0000259" key="3">
    <source>
        <dbReference type="PROSITE" id="PS50095"/>
    </source>
</evidence>
<feature type="region of interest" description="Disordered" evidence="2">
    <location>
        <begin position="317"/>
        <end position="336"/>
    </location>
</feature>
<dbReference type="Proteomes" id="UP000311919">
    <property type="component" value="Unassembled WGS sequence"/>
</dbReference>
<evidence type="ECO:0000259" key="4">
    <source>
        <dbReference type="PROSITE" id="PS50309"/>
    </source>
</evidence>
<dbReference type="STRING" id="6182.A0A4Z2DTU4"/>
<sequence length="823" mass="94166">MNPNENDNISRSSPIRNQRRNLLKSLSSSSCLLNIDKQINHNLKCNKKQPKLTYTSSYNNHQSINRTPESIYNSPNTILPIINTTYFYQDNDIDNQYNGIRLAIHSNYNRSLETLLEDLTENLSNISYNEHTMYASNMLINKVKSMNDLQQTNSDYQLRSKNITIDQKINNKINKKINHKSIISPISTSYHKLNIDTKSTLYKSENCIVLPAIDTIIIDSNEDVLWKQMKQVKRIYVRLNGQSHTIKPVLIKRKYIKNFDHVLQELSDIFKIPIHKVYTVDGELIATLRDLLDGPNEFIAAGFERFRPLNEMNMSTRCFSRSSSRTRNQSRSPASSILPSLKQHCEQFNKGYSSNGEFTVCQIFIKSGQNDPQTNETYSTACTANPTITICNKYQSTQPILLRSAYICTLNFNDENVQVMQDNELNETNTTDSTQQGPFFPGSIDYFEIPTNGFMEISKIRISHDGVGDYPEWLPEEIYIRLSQNPSSITMNSLKFNENNSVSLNRLLSSEEESNVLSGTTFTYELSFPCMRWLSRFKGDGSLIREIAAPGTQPIDQTPRFGRILRVYPLDVTTLFQQEERAPVIQYQVITKTGNLWNSGMNNTTRVNILLQGDCGDTGTRTLWNEEITKINAFSRGKTSIFYVEAVFLGRLKSLTLWLEPEDDENNKCIPTSWYLEYVIIQQLSVNCFTYNRSKISNTLSSMSTSSFLVTNNCNKISNDISAIYMFPCFQWLTTEFGMNSLPIKLIPANRNGVLATDLIESIIANQKEQIFWQAEKWKFKPGTKIVLYSYLTGAPMRMIDSNRIDCQPTDSVTGVSNQNIGE</sequence>
<feature type="compositionally biased region" description="Low complexity" evidence="2">
    <location>
        <begin position="317"/>
        <end position="332"/>
    </location>
</feature>
<dbReference type="InterPro" id="IPR036572">
    <property type="entry name" value="Doublecortin_dom_sf"/>
</dbReference>
<dbReference type="SUPFAM" id="SSF89837">
    <property type="entry name" value="Doublecortin (DC)"/>
    <property type="match status" value="1"/>
</dbReference>
<dbReference type="OrthoDB" id="5322100at2759"/>
<dbReference type="PROSITE" id="PS50095">
    <property type="entry name" value="PLAT"/>
    <property type="match status" value="1"/>
</dbReference>
<dbReference type="PANTHER" id="PTHR45901">
    <property type="entry name" value="PROTEIN CBG12474"/>
    <property type="match status" value="1"/>
</dbReference>
<feature type="domain" description="Doublecortin" evidence="4">
    <location>
        <begin position="233"/>
        <end position="312"/>
    </location>
</feature>
<dbReference type="PANTHER" id="PTHR45901:SF7">
    <property type="entry name" value="OXYGEN-REGULATED PROTEIN 1"/>
    <property type="match status" value="1"/>
</dbReference>
<feature type="domain" description="PLAT" evidence="3">
    <location>
        <begin position="585"/>
        <end position="710"/>
    </location>
</feature>
<name>A0A4Z2DTU4_SCHJA</name>
<dbReference type="SMART" id="SM00537">
    <property type="entry name" value="DCX"/>
    <property type="match status" value="1"/>
</dbReference>
<dbReference type="InterPro" id="IPR003533">
    <property type="entry name" value="Doublecortin_dom"/>
</dbReference>
<dbReference type="SUPFAM" id="SSF49723">
    <property type="entry name" value="Lipase/lipooxygenase domain (PLAT/LH2 domain)"/>
    <property type="match status" value="2"/>
</dbReference>
<reference evidence="5 6" key="1">
    <citation type="submission" date="2019-03" db="EMBL/GenBank/DDBJ databases">
        <title>An improved genome assembly of the fluke Schistosoma japonicum.</title>
        <authorList>
            <person name="Hu W."/>
            <person name="Luo F."/>
            <person name="Yin M."/>
            <person name="Mo X."/>
            <person name="Sun C."/>
            <person name="Wu Q."/>
            <person name="Zhu B."/>
            <person name="Xiang M."/>
            <person name="Wang J."/>
            <person name="Wang Y."/>
            <person name="Zhang T."/>
            <person name="Xu B."/>
            <person name="Zheng H."/>
            <person name="Feng Z."/>
        </authorList>
    </citation>
    <scope>NUCLEOTIDE SEQUENCE [LARGE SCALE GENOMIC DNA]</scope>
    <source>
        <strain evidence="5">HuSjv2</strain>
        <tissue evidence="5">Worms</tissue>
    </source>
</reference>
<evidence type="ECO:0000313" key="5">
    <source>
        <dbReference type="EMBL" id="TNN19963.1"/>
    </source>
</evidence>
<proteinExistence type="predicted"/>
<comment type="caution">
    <text evidence="5">The sequence shown here is derived from an EMBL/GenBank/DDBJ whole genome shotgun (WGS) entry which is preliminary data.</text>
</comment>
<dbReference type="EMBL" id="SKCS01000037">
    <property type="protein sequence ID" value="TNN19963.1"/>
    <property type="molecule type" value="Genomic_DNA"/>
</dbReference>
<evidence type="ECO:0000256" key="1">
    <source>
        <dbReference type="PROSITE-ProRule" id="PRU00152"/>
    </source>
</evidence>
<feature type="non-terminal residue" evidence="5">
    <location>
        <position position="823"/>
    </location>
</feature>
<evidence type="ECO:0000256" key="2">
    <source>
        <dbReference type="SAM" id="MobiDB-lite"/>
    </source>
</evidence>
<organism evidence="5 6">
    <name type="scientific">Schistosoma japonicum</name>
    <name type="common">Blood fluke</name>
    <dbReference type="NCBI Taxonomy" id="6182"/>
    <lineage>
        <taxon>Eukaryota</taxon>
        <taxon>Metazoa</taxon>
        <taxon>Spiralia</taxon>
        <taxon>Lophotrochozoa</taxon>
        <taxon>Platyhelminthes</taxon>
        <taxon>Trematoda</taxon>
        <taxon>Digenea</taxon>
        <taxon>Strigeidida</taxon>
        <taxon>Schistosomatoidea</taxon>
        <taxon>Schistosomatidae</taxon>
        <taxon>Schistosoma</taxon>
    </lineage>
</organism>
<dbReference type="Pfam" id="PF01477">
    <property type="entry name" value="PLAT"/>
    <property type="match status" value="1"/>
</dbReference>
<feature type="domain" description="Doublecortin" evidence="4">
    <location>
        <begin position="83"/>
        <end position="156"/>
    </location>
</feature>
<accession>A0A4Z2DTU4</accession>
<dbReference type="GO" id="GO:0035556">
    <property type="term" value="P:intracellular signal transduction"/>
    <property type="evidence" value="ECO:0007669"/>
    <property type="project" value="InterPro"/>
</dbReference>
<dbReference type="Pfam" id="PF03607">
    <property type="entry name" value="DCX"/>
    <property type="match status" value="1"/>
</dbReference>
<evidence type="ECO:0000313" key="6">
    <source>
        <dbReference type="Proteomes" id="UP000311919"/>
    </source>
</evidence>
<dbReference type="InterPro" id="IPR052970">
    <property type="entry name" value="Inner_ear_hair_cell_LOXHD"/>
</dbReference>
<protein>
    <submittedName>
        <fullName evidence="5">Lipoxygenase homology domain-containing protein</fullName>
    </submittedName>
</protein>
<dbReference type="Gene3D" id="2.60.60.20">
    <property type="entry name" value="PLAT/LH2 domain"/>
    <property type="match status" value="2"/>
</dbReference>